<feature type="region of interest" description="Disordered" evidence="1">
    <location>
        <begin position="1"/>
        <end position="115"/>
    </location>
</feature>
<feature type="compositionally biased region" description="Polar residues" evidence="1">
    <location>
        <begin position="71"/>
        <end position="99"/>
    </location>
</feature>
<sequence length="363" mass="37996">MSAVDTTPTASSHTTPARDSTFTNQTSGDTTPTAGEKSQTSDGKSSVKKKLLGLVKKDSRGEASKSEVEQQKQPPSATTAESQRMTSPQGTAGLSSAQTHDLPRPRSASPNQASAAASLIFERNVQESVFSPDMASAIPAHIKTEDQIPPALEASSLAITDDHLGPEEVEVVTHTAHQNAATAIAESIPSARQSEVHLALSPQESQHEQAHLPTQHEVDDNASNYGSLDPSDVRRLSFISFADVMHGEHAETGSNQSLHHVPLSATTDPGLSQSPKLNRPVSPTRSPLSSFSQTMSPGITTPPTTASGPGSAKGVELSPARSPSIGSPQHHGDLSIETLGQALRKTASRDLSGFNRSPPTSAI</sequence>
<proteinExistence type="predicted"/>
<dbReference type="Proteomes" id="UP000243723">
    <property type="component" value="Unassembled WGS sequence"/>
</dbReference>
<evidence type="ECO:0000313" key="2">
    <source>
        <dbReference type="EMBL" id="PSK42348.1"/>
    </source>
</evidence>
<comment type="caution">
    <text evidence="2">The sequence shown here is derived from an EMBL/GenBank/DDBJ whole genome shotgun (WGS) entry which is preliminary data.</text>
</comment>
<gene>
    <name evidence="2" type="ORF">B9Z65_4262</name>
</gene>
<dbReference type="OrthoDB" id="5364312at2759"/>
<feature type="compositionally biased region" description="Low complexity" evidence="1">
    <location>
        <begin position="296"/>
        <end position="312"/>
    </location>
</feature>
<feature type="compositionally biased region" description="Polar residues" evidence="1">
    <location>
        <begin position="354"/>
        <end position="363"/>
    </location>
</feature>
<name>A0A2P7Z2B2_9PEZI</name>
<evidence type="ECO:0000256" key="1">
    <source>
        <dbReference type="SAM" id="MobiDB-lite"/>
    </source>
</evidence>
<organism evidence="2 3">
    <name type="scientific">Elsinoe australis</name>
    <dbReference type="NCBI Taxonomy" id="40998"/>
    <lineage>
        <taxon>Eukaryota</taxon>
        <taxon>Fungi</taxon>
        <taxon>Dikarya</taxon>
        <taxon>Ascomycota</taxon>
        <taxon>Pezizomycotina</taxon>
        <taxon>Dothideomycetes</taxon>
        <taxon>Dothideomycetidae</taxon>
        <taxon>Myriangiales</taxon>
        <taxon>Elsinoaceae</taxon>
        <taxon>Elsinoe</taxon>
    </lineage>
</organism>
<keyword evidence="3" id="KW-1185">Reference proteome</keyword>
<accession>A0A2P7Z2B2</accession>
<feature type="region of interest" description="Disordered" evidence="1">
    <location>
        <begin position="197"/>
        <end position="229"/>
    </location>
</feature>
<reference evidence="2 3" key="1">
    <citation type="submission" date="2017-05" db="EMBL/GenBank/DDBJ databases">
        <title>Draft genome sequence of Elsinoe australis.</title>
        <authorList>
            <person name="Cheng Q."/>
        </authorList>
    </citation>
    <scope>NUCLEOTIDE SEQUENCE [LARGE SCALE GENOMIC DNA]</scope>
    <source>
        <strain evidence="2 3">NL1</strain>
    </source>
</reference>
<feature type="compositionally biased region" description="Basic and acidic residues" evidence="1">
    <location>
        <begin position="55"/>
        <end position="70"/>
    </location>
</feature>
<dbReference type="PANTHER" id="PTHR42111:SF1">
    <property type="entry name" value="YALI0D23727P"/>
    <property type="match status" value="1"/>
</dbReference>
<feature type="compositionally biased region" description="Basic and acidic residues" evidence="1">
    <location>
        <begin position="205"/>
        <end position="219"/>
    </location>
</feature>
<feature type="compositionally biased region" description="Polar residues" evidence="1">
    <location>
        <begin position="18"/>
        <end position="40"/>
    </location>
</feature>
<evidence type="ECO:0000313" key="3">
    <source>
        <dbReference type="Proteomes" id="UP000243723"/>
    </source>
</evidence>
<feature type="compositionally biased region" description="Low complexity" evidence="1">
    <location>
        <begin position="1"/>
        <end position="17"/>
    </location>
</feature>
<dbReference type="EMBL" id="NHZQ01000335">
    <property type="protein sequence ID" value="PSK42348.1"/>
    <property type="molecule type" value="Genomic_DNA"/>
</dbReference>
<feature type="compositionally biased region" description="Polar residues" evidence="1">
    <location>
        <begin position="252"/>
        <end position="295"/>
    </location>
</feature>
<protein>
    <submittedName>
        <fullName evidence="2">Uncharacterized protein</fullName>
    </submittedName>
</protein>
<feature type="region of interest" description="Disordered" evidence="1">
    <location>
        <begin position="251"/>
        <end position="363"/>
    </location>
</feature>
<dbReference type="AlphaFoldDB" id="A0A2P7Z2B2"/>
<dbReference type="PANTHER" id="PTHR42111">
    <property type="entry name" value="YALI0D23727P"/>
    <property type="match status" value="1"/>
</dbReference>